<proteinExistence type="predicted"/>
<dbReference type="Gene3D" id="2.10.50.10">
    <property type="entry name" value="Tumor Necrosis Factor Receptor, subunit A, domain 2"/>
    <property type="match status" value="1"/>
</dbReference>
<gene>
    <name evidence="3" type="ORF">GSLYS_00010386001</name>
</gene>
<evidence type="ECO:0000313" key="3">
    <source>
        <dbReference type="EMBL" id="CAL1536473.1"/>
    </source>
</evidence>
<keyword evidence="4" id="KW-1185">Reference proteome</keyword>
<feature type="domain" description="TNFR-Cys" evidence="2">
    <location>
        <begin position="110"/>
        <end position="163"/>
    </location>
</feature>
<name>A0AAV2HVY6_LYMST</name>
<sequence length="226" mass="25026">MTDVLKRGLFPIIVFTCGTIFISARDVCDPDIPSRPTPRIWVSLPIFENCGPGTYKDLGSGQCKQCPDSYFMTKRMAESSEYSFCEKCLAANSVETVAEPCTRTRDSVIHCKEGYYRRQAARNNSKSCVCCWECSRCDVCGVGVNLDLNYLIAECSTDSNTLCCHSESMVVVNGRCVHPTTVETLTESVQDMTAGFAPMEQESNSVARLDDAIALCVSLLFFNMFL</sequence>
<organism evidence="3 4">
    <name type="scientific">Lymnaea stagnalis</name>
    <name type="common">Great pond snail</name>
    <name type="synonym">Helix stagnalis</name>
    <dbReference type="NCBI Taxonomy" id="6523"/>
    <lineage>
        <taxon>Eukaryota</taxon>
        <taxon>Metazoa</taxon>
        <taxon>Spiralia</taxon>
        <taxon>Lophotrochozoa</taxon>
        <taxon>Mollusca</taxon>
        <taxon>Gastropoda</taxon>
        <taxon>Heterobranchia</taxon>
        <taxon>Euthyneura</taxon>
        <taxon>Panpulmonata</taxon>
        <taxon>Hygrophila</taxon>
        <taxon>Lymnaeoidea</taxon>
        <taxon>Lymnaeidae</taxon>
        <taxon>Lymnaea</taxon>
    </lineage>
</organism>
<comment type="caution">
    <text evidence="1">Lacks conserved residue(s) required for the propagation of feature annotation.</text>
</comment>
<reference evidence="3 4" key="1">
    <citation type="submission" date="2024-04" db="EMBL/GenBank/DDBJ databases">
        <authorList>
            <consortium name="Genoscope - CEA"/>
            <person name="William W."/>
        </authorList>
    </citation>
    <scope>NUCLEOTIDE SEQUENCE [LARGE SCALE GENOMIC DNA]</scope>
</reference>
<comment type="caution">
    <text evidence="3">The sequence shown here is derived from an EMBL/GenBank/DDBJ whole genome shotgun (WGS) entry which is preliminary data.</text>
</comment>
<dbReference type="InterPro" id="IPR001368">
    <property type="entry name" value="TNFR/NGFR_Cys_rich_reg"/>
</dbReference>
<dbReference type="AlphaFoldDB" id="A0AAV2HVY6"/>
<protein>
    <recommendedName>
        <fullName evidence="2">TNFR-Cys domain-containing protein</fullName>
    </recommendedName>
</protein>
<evidence type="ECO:0000256" key="1">
    <source>
        <dbReference type="PROSITE-ProRule" id="PRU00206"/>
    </source>
</evidence>
<evidence type="ECO:0000313" key="4">
    <source>
        <dbReference type="Proteomes" id="UP001497497"/>
    </source>
</evidence>
<dbReference type="Proteomes" id="UP001497497">
    <property type="component" value="Unassembled WGS sequence"/>
</dbReference>
<feature type="repeat" description="TNFR-Cys" evidence="1">
    <location>
        <begin position="110"/>
        <end position="163"/>
    </location>
</feature>
<dbReference type="EMBL" id="CAXITT010000231">
    <property type="protein sequence ID" value="CAL1536473.1"/>
    <property type="molecule type" value="Genomic_DNA"/>
</dbReference>
<dbReference type="PROSITE" id="PS50050">
    <property type="entry name" value="TNFR_NGFR_2"/>
    <property type="match status" value="1"/>
</dbReference>
<accession>A0AAV2HVY6</accession>
<evidence type="ECO:0000259" key="2">
    <source>
        <dbReference type="PROSITE" id="PS50050"/>
    </source>
</evidence>